<dbReference type="eggNOG" id="ENOG50311GI">
    <property type="taxonomic scope" value="Bacteria"/>
</dbReference>
<gene>
    <name evidence="1" type="ORF">SAMN04487992_105298</name>
</gene>
<dbReference type="EMBL" id="FNBD01000005">
    <property type="protein sequence ID" value="SDE95863.1"/>
    <property type="molecule type" value="Genomic_DNA"/>
</dbReference>
<keyword evidence="2" id="KW-1185">Reference proteome</keyword>
<dbReference type="RefSeq" id="WP_025613904.1">
    <property type="nucleotide sequence ID" value="NZ_CANLMK010000003.1"/>
</dbReference>
<accession>A0A1G7H6B7</accession>
<organism evidence="1 2">
    <name type="scientific">Cellulophaga baltica</name>
    <dbReference type="NCBI Taxonomy" id="76594"/>
    <lineage>
        <taxon>Bacteria</taxon>
        <taxon>Pseudomonadati</taxon>
        <taxon>Bacteroidota</taxon>
        <taxon>Flavobacteriia</taxon>
        <taxon>Flavobacteriales</taxon>
        <taxon>Flavobacteriaceae</taxon>
        <taxon>Cellulophaga</taxon>
    </lineage>
</organism>
<dbReference type="Proteomes" id="UP000182114">
    <property type="component" value="Unassembled WGS sequence"/>
</dbReference>
<dbReference type="AlphaFoldDB" id="A0A1G7H6B7"/>
<evidence type="ECO:0000313" key="1">
    <source>
        <dbReference type="EMBL" id="SDE95863.1"/>
    </source>
</evidence>
<evidence type="ECO:0000313" key="2">
    <source>
        <dbReference type="Proteomes" id="UP000182114"/>
    </source>
</evidence>
<proteinExistence type="predicted"/>
<reference evidence="2" key="1">
    <citation type="submission" date="2016-10" db="EMBL/GenBank/DDBJ databases">
        <authorList>
            <person name="Varghese N."/>
            <person name="Submissions S."/>
        </authorList>
    </citation>
    <scope>NUCLEOTIDE SEQUENCE [LARGE SCALE GENOMIC DNA]</scope>
    <source>
        <strain evidence="2">DSM 24729</strain>
    </source>
</reference>
<name>A0A1G7H6B7_9FLAO</name>
<protein>
    <submittedName>
        <fullName evidence="1">Uncharacterized protein</fullName>
    </submittedName>
</protein>
<sequence length="101" mass="11454">MFSTLFKKEFKSTSKRELTISKKQSTHSLDQILAEFGINFFKGSPKKQFAPTRTVQKKAKPLSDDLKQIAANQLAYSKLIAAKMQKKSTTKKNPKVVFSLE</sequence>